<sequence>MLTSDSPDIYRFGDYELDVGAYELRRHGRPVRIERQPMDLLLLLVQRRGQLVLRSEIVDRLWGKDVFVDVETGVHSAIRKVRQALRDSPDAPKFVETVSGKGYRFIATVEVHGAPVTAAGLARSQPAAEATASDAAVAGPSLVAASALAVGEAPFAIATAAGLPRPVDDGDAIASAAAAAVVHPATEVEPPAPHRAAFQYRGLAFGLMLGLLVGVLIWARTPRDAGPRASPLTLAVLPFTNLSGDPAREYLAEGLAEETATSLGQIDPEQMGVVARSSTRRYKGTTKSAAEIGRELAADYLVESSLQVEDNRLRVTSTLVRVRDQVQVWSQSYDREPMSLLSLQHELSTAIAEQIRLRLSTGRLEILTRRQTVSPDAYDLYLRGRNFENQRTPVTNRRAIEYYTRATELDPDYALAWSAIARALAASIINSDASPSAVLARARDAAARAVATGPATAEAQSALAYLQWCCEWEWPAAEASFRRALTLDPGAAHTHLTLGHVLSQMGRHGEAQRSTRRARELDPLSAIMPGLSSQVAFQARDYRAALDYAQQAIVLDPELWIGHMARGQALEQLGEHASALEALTTAARFSGENSKPLSLRAYILAKTGRADEARAMLRTLEAVSKTRYVPPYAMALINAGLAQRESAFVWLERAYDARDMHLIYLPVDPKWDAYRADPRFEALIVRCGFRRTASPTPSQ</sequence>
<proteinExistence type="predicted"/>
<dbReference type="EMBL" id="CP015136">
    <property type="protein sequence ID" value="AMY09334.1"/>
    <property type="molecule type" value="Genomic_DNA"/>
</dbReference>
<feature type="domain" description="OmpR/PhoB-type" evidence="9">
    <location>
        <begin position="7"/>
        <end position="107"/>
    </location>
</feature>
<dbReference type="RefSeq" id="WP_110171091.1">
    <property type="nucleotide sequence ID" value="NZ_CP015136.1"/>
</dbReference>
<feature type="repeat" description="TPR" evidence="7">
    <location>
        <begin position="492"/>
        <end position="525"/>
    </location>
</feature>
<gene>
    <name evidence="10" type="primary">hilA_10</name>
    <name evidence="10" type="ORF">LuPra_02549</name>
</gene>
<keyword evidence="7" id="KW-0802">TPR repeat</keyword>
<accession>A0A143PNH5</accession>
<dbReference type="SMART" id="SM00862">
    <property type="entry name" value="Trans_reg_C"/>
    <property type="match status" value="1"/>
</dbReference>
<reference evidence="11" key="2">
    <citation type="submission" date="2016-04" db="EMBL/GenBank/DDBJ databases">
        <title>First Complete Genome Sequence of a Subdivision 6 Acidobacterium.</title>
        <authorList>
            <person name="Huang S."/>
            <person name="Vieira S."/>
            <person name="Bunk B."/>
            <person name="Riedel T."/>
            <person name="Sproeer C."/>
            <person name="Overmann J."/>
        </authorList>
    </citation>
    <scope>NUCLEOTIDE SEQUENCE [LARGE SCALE GENOMIC DNA]</scope>
    <source>
        <strain evidence="11">DSM 100886 HEG_-6_39</strain>
    </source>
</reference>
<evidence type="ECO:0000256" key="7">
    <source>
        <dbReference type="PROSITE-ProRule" id="PRU00339"/>
    </source>
</evidence>
<dbReference type="STRING" id="1855912.LuPra_02549"/>
<dbReference type="GO" id="GO:0003677">
    <property type="term" value="F:DNA binding"/>
    <property type="evidence" value="ECO:0007669"/>
    <property type="project" value="UniProtKB-UniRule"/>
</dbReference>
<feature type="DNA-binding region" description="OmpR/PhoB-type" evidence="8">
    <location>
        <begin position="7"/>
        <end position="107"/>
    </location>
</feature>
<name>A0A143PNH5_LUTPR</name>
<dbReference type="Gene3D" id="1.25.40.10">
    <property type="entry name" value="Tetratricopeptide repeat domain"/>
    <property type="match status" value="2"/>
</dbReference>
<dbReference type="GO" id="GO:0031145">
    <property type="term" value="P:anaphase-promoting complex-dependent catabolic process"/>
    <property type="evidence" value="ECO:0007669"/>
    <property type="project" value="TreeGrafter"/>
</dbReference>
<protein>
    <submittedName>
        <fullName evidence="10">Transcriptional regulator HilA</fullName>
    </submittedName>
</protein>
<dbReference type="Gene3D" id="1.10.10.10">
    <property type="entry name" value="Winged helix-like DNA-binding domain superfamily/Winged helix DNA-binding domain"/>
    <property type="match status" value="1"/>
</dbReference>
<dbReference type="SUPFAM" id="SSF46894">
    <property type="entry name" value="C-terminal effector domain of the bipartite response regulators"/>
    <property type="match status" value="1"/>
</dbReference>
<evidence type="ECO:0000256" key="4">
    <source>
        <dbReference type="ARBA" id="ARBA00022786"/>
    </source>
</evidence>
<dbReference type="Pfam" id="PF00486">
    <property type="entry name" value="Trans_reg_C"/>
    <property type="match status" value="1"/>
</dbReference>
<keyword evidence="4" id="KW-0833">Ubl conjugation pathway</keyword>
<organism evidence="10 11">
    <name type="scientific">Luteitalea pratensis</name>
    <dbReference type="NCBI Taxonomy" id="1855912"/>
    <lineage>
        <taxon>Bacteria</taxon>
        <taxon>Pseudomonadati</taxon>
        <taxon>Acidobacteriota</taxon>
        <taxon>Vicinamibacteria</taxon>
        <taxon>Vicinamibacterales</taxon>
        <taxon>Vicinamibacteraceae</taxon>
        <taxon>Luteitalea</taxon>
    </lineage>
</organism>
<dbReference type="InterPro" id="IPR036388">
    <property type="entry name" value="WH-like_DNA-bd_sf"/>
</dbReference>
<dbReference type="PANTHER" id="PTHR12558">
    <property type="entry name" value="CELL DIVISION CYCLE 16,23,27"/>
    <property type="match status" value="1"/>
</dbReference>
<dbReference type="PROSITE" id="PS51755">
    <property type="entry name" value="OMPR_PHOB"/>
    <property type="match status" value="1"/>
</dbReference>
<keyword evidence="1" id="KW-0132">Cell division</keyword>
<keyword evidence="2" id="KW-0677">Repeat</keyword>
<dbReference type="Proteomes" id="UP000076079">
    <property type="component" value="Chromosome"/>
</dbReference>
<evidence type="ECO:0000256" key="6">
    <source>
        <dbReference type="ARBA" id="ARBA00023306"/>
    </source>
</evidence>
<dbReference type="SUPFAM" id="SSF81901">
    <property type="entry name" value="HCP-like"/>
    <property type="match status" value="1"/>
</dbReference>
<dbReference type="GO" id="GO:0006355">
    <property type="term" value="P:regulation of DNA-templated transcription"/>
    <property type="evidence" value="ECO:0007669"/>
    <property type="project" value="InterPro"/>
</dbReference>
<keyword evidence="6" id="KW-0131">Cell cycle</keyword>
<evidence type="ECO:0000256" key="8">
    <source>
        <dbReference type="PROSITE-ProRule" id="PRU01091"/>
    </source>
</evidence>
<evidence type="ECO:0000256" key="1">
    <source>
        <dbReference type="ARBA" id="ARBA00022618"/>
    </source>
</evidence>
<keyword evidence="5 8" id="KW-0238">DNA-binding</keyword>
<evidence type="ECO:0000313" key="10">
    <source>
        <dbReference type="EMBL" id="AMY09334.1"/>
    </source>
</evidence>
<dbReference type="Gene3D" id="3.40.50.10070">
    <property type="entry name" value="TolB, N-terminal domain"/>
    <property type="match status" value="1"/>
</dbReference>
<dbReference type="CDD" id="cd00383">
    <property type="entry name" value="trans_reg_C"/>
    <property type="match status" value="1"/>
</dbReference>
<dbReference type="InterPro" id="IPR011990">
    <property type="entry name" value="TPR-like_helical_dom_sf"/>
</dbReference>
<dbReference type="GO" id="GO:0051301">
    <property type="term" value="P:cell division"/>
    <property type="evidence" value="ECO:0007669"/>
    <property type="project" value="UniProtKB-KW"/>
</dbReference>
<evidence type="ECO:0000256" key="3">
    <source>
        <dbReference type="ARBA" id="ARBA00022776"/>
    </source>
</evidence>
<dbReference type="GO" id="GO:0000160">
    <property type="term" value="P:phosphorelay signal transduction system"/>
    <property type="evidence" value="ECO:0007669"/>
    <property type="project" value="InterPro"/>
</dbReference>
<reference evidence="10 11" key="1">
    <citation type="journal article" date="2016" name="Genome Announc.">
        <title>First Complete Genome Sequence of a Subdivision 6 Acidobacterium Strain.</title>
        <authorList>
            <person name="Huang S."/>
            <person name="Vieira S."/>
            <person name="Bunk B."/>
            <person name="Riedel T."/>
            <person name="Sproer C."/>
            <person name="Overmann J."/>
        </authorList>
    </citation>
    <scope>NUCLEOTIDE SEQUENCE [LARGE SCALE GENOMIC DNA]</scope>
    <source>
        <strain evidence="11">DSM 100886 HEG_-6_39</strain>
    </source>
</reference>
<keyword evidence="11" id="KW-1185">Reference proteome</keyword>
<evidence type="ECO:0000313" key="11">
    <source>
        <dbReference type="Proteomes" id="UP000076079"/>
    </source>
</evidence>
<dbReference type="SMART" id="SM00028">
    <property type="entry name" value="TPR"/>
    <property type="match status" value="6"/>
</dbReference>
<evidence type="ECO:0000256" key="5">
    <source>
        <dbReference type="ARBA" id="ARBA00023125"/>
    </source>
</evidence>
<dbReference type="KEGG" id="abac:LuPra_02549"/>
<keyword evidence="3" id="KW-0498">Mitosis</keyword>
<evidence type="ECO:0000259" key="9">
    <source>
        <dbReference type="PROSITE" id="PS51755"/>
    </source>
</evidence>
<dbReference type="InterPro" id="IPR001867">
    <property type="entry name" value="OmpR/PhoB-type_DNA-bd"/>
</dbReference>
<dbReference type="GO" id="GO:0005737">
    <property type="term" value="C:cytoplasm"/>
    <property type="evidence" value="ECO:0007669"/>
    <property type="project" value="TreeGrafter"/>
</dbReference>
<dbReference type="InterPro" id="IPR016032">
    <property type="entry name" value="Sig_transdc_resp-reg_C-effctor"/>
</dbReference>
<dbReference type="InterPro" id="IPR019734">
    <property type="entry name" value="TPR_rpt"/>
</dbReference>
<dbReference type="Pfam" id="PF13432">
    <property type="entry name" value="TPR_16"/>
    <property type="match status" value="1"/>
</dbReference>
<dbReference type="PROSITE" id="PS50005">
    <property type="entry name" value="TPR"/>
    <property type="match status" value="1"/>
</dbReference>
<dbReference type="GO" id="GO:0016567">
    <property type="term" value="P:protein ubiquitination"/>
    <property type="evidence" value="ECO:0007669"/>
    <property type="project" value="TreeGrafter"/>
</dbReference>
<evidence type="ECO:0000256" key="2">
    <source>
        <dbReference type="ARBA" id="ARBA00022737"/>
    </source>
</evidence>
<dbReference type="PANTHER" id="PTHR12558:SF9">
    <property type="entry name" value="CELL DIVISION CYCLE PROTEIN 16 HOMOLOG"/>
    <property type="match status" value="1"/>
</dbReference>
<dbReference type="AlphaFoldDB" id="A0A143PNH5"/>
<dbReference type="OrthoDB" id="105971at2"/>